<gene>
    <name evidence="3" type="ORF">HMPREF1977_0142</name>
</gene>
<dbReference type="Proteomes" id="UP000005391">
    <property type="component" value="Unassembled WGS sequence"/>
</dbReference>
<accession>E4MP32</accession>
<dbReference type="eggNOG" id="COG3047">
    <property type="taxonomic scope" value="Bacteria"/>
</dbReference>
<reference evidence="3 4" key="1">
    <citation type="submission" date="2010-10" db="EMBL/GenBank/DDBJ databases">
        <authorList>
            <person name="Muzny D."/>
            <person name="Qin X."/>
            <person name="Deng J."/>
            <person name="Jiang H."/>
            <person name="Liu Y."/>
            <person name="Qu J."/>
            <person name="Song X.-Z."/>
            <person name="Zhang L."/>
            <person name="Thornton R."/>
            <person name="Coyle M."/>
            <person name="Francisco L."/>
            <person name="Jackson L."/>
            <person name="Javaid M."/>
            <person name="Korchina V."/>
            <person name="Kovar C."/>
            <person name="Mata R."/>
            <person name="Mathew T."/>
            <person name="Ngo R."/>
            <person name="Nguyen L."/>
            <person name="Nguyen N."/>
            <person name="Okwuonu G."/>
            <person name="Ongeri F."/>
            <person name="Pham C."/>
            <person name="Simmons D."/>
            <person name="Wilczek-Boney K."/>
            <person name="Hale W."/>
            <person name="Jakkamsetti A."/>
            <person name="Pham P."/>
            <person name="Ruth R."/>
            <person name="San Lucas F."/>
            <person name="Warren J."/>
            <person name="Zhang J."/>
            <person name="Zhao Z."/>
            <person name="Zhou C."/>
            <person name="Zhu D."/>
            <person name="Lee S."/>
            <person name="Bess C."/>
            <person name="Blankenburg K."/>
            <person name="Forbes L."/>
            <person name="Fu Q."/>
            <person name="Gubbala S."/>
            <person name="Hirani K."/>
            <person name="Jayaseelan J.C."/>
            <person name="Lara F."/>
            <person name="Munidasa M."/>
            <person name="Palculict T."/>
            <person name="Patil S."/>
            <person name="Pu L.-L."/>
            <person name="Saada N."/>
            <person name="Tang L."/>
            <person name="Weissenberger G."/>
            <person name="Zhu Y."/>
            <person name="Hemphill L."/>
            <person name="Shang Y."/>
            <person name="Youmans B."/>
            <person name="Ayvaz T."/>
            <person name="Ross M."/>
            <person name="Santibanez J."/>
            <person name="Aqrawi P."/>
            <person name="Gross S."/>
            <person name="Joshi V."/>
            <person name="Fowler G."/>
            <person name="Nazareth L."/>
            <person name="Reid J."/>
            <person name="Worley K."/>
            <person name="Petrosino J."/>
            <person name="Highlander S."/>
            <person name="Gibbs R."/>
        </authorList>
    </citation>
    <scope>NUCLEOTIDE SEQUENCE [LARGE SCALE GENOMIC DNA]</scope>
    <source>
        <strain evidence="3 4">F0287</strain>
    </source>
</reference>
<feature type="domain" description="Outer membrane protein beta-barrel" evidence="2">
    <location>
        <begin position="41"/>
        <end position="220"/>
    </location>
</feature>
<organism evidence="3 4">
    <name type="scientific">Capnocytophaga ochracea F0287</name>
    <dbReference type="NCBI Taxonomy" id="873517"/>
    <lineage>
        <taxon>Bacteria</taxon>
        <taxon>Pseudomonadati</taxon>
        <taxon>Bacteroidota</taxon>
        <taxon>Flavobacteriia</taxon>
        <taxon>Flavobacteriales</taxon>
        <taxon>Flavobacteriaceae</taxon>
        <taxon>Capnocytophaga</taxon>
    </lineage>
</organism>
<dbReference type="Pfam" id="PF13505">
    <property type="entry name" value="OMP_b-brl"/>
    <property type="match status" value="1"/>
</dbReference>
<dbReference type="HOGENOM" id="CLU_100971_0_0_10"/>
<comment type="caution">
    <text evidence="3">The sequence shown here is derived from an EMBL/GenBank/DDBJ whole genome shotgun (WGS) entry which is preliminary data.</text>
</comment>
<dbReference type="AlphaFoldDB" id="E4MP32"/>
<proteinExistence type="predicted"/>
<evidence type="ECO:0000256" key="1">
    <source>
        <dbReference type="ARBA" id="ARBA00022729"/>
    </source>
</evidence>
<protein>
    <recommendedName>
        <fullName evidence="2">Outer membrane protein beta-barrel domain-containing protein</fullName>
    </recommendedName>
</protein>
<name>E4MP32_CAPOC</name>
<keyword evidence="1" id="KW-0732">Signal</keyword>
<dbReference type="EMBL" id="AEOH01000003">
    <property type="protein sequence ID" value="EFS98635.1"/>
    <property type="molecule type" value="Genomic_DNA"/>
</dbReference>
<dbReference type="SUPFAM" id="SSF56925">
    <property type="entry name" value="OMPA-like"/>
    <property type="match status" value="1"/>
</dbReference>
<dbReference type="InterPro" id="IPR011250">
    <property type="entry name" value="OMP/PagP_B-barrel"/>
</dbReference>
<dbReference type="InterPro" id="IPR027385">
    <property type="entry name" value="Beta-barrel_OMP"/>
</dbReference>
<evidence type="ECO:0000313" key="4">
    <source>
        <dbReference type="Proteomes" id="UP000005391"/>
    </source>
</evidence>
<dbReference type="Gene3D" id="2.40.160.20">
    <property type="match status" value="1"/>
</dbReference>
<sequence length="241" mass="26531">MLKLIKQKKYVKFFGSYNRINYLCPINNQKNYTMKKIILSLVAVFAFGALSAQDSEFGFKKGNLFAEGNLKIGSTTDNSGSSEKKTNTFEFTPQAGFFLTDKFALGGGLNIGTEKIKEGGSQTSKTNVFGFDVFGRYYFLELGQRFKVYGQGGVGLDFGSTQTTSGSDKAKYTEFGIAAGLGINYFVTPKLAINFGLSDVVSFTTKKPKNGDANNEFNVNINEFNNFFGSHTTFGLTYILF</sequence>
<evidence type="ECO:0000313" key="3">
    <source>
        <dbReference type="EMBL" id="EFS98635.1"/>
    </source>
</evidence>
<evidence type="ECO:0000259" key="2">
    <source>
        <dbReference type="Pfam" id="PF13505"/>
    </source>
</evidence>